<dbReference type="CDD" id="cd20341">
    <property type="entry name" value="BRcat_RBR_RNF14"/>
    <property type="match status" value="1"/>
</dbReference>
<evidence type="ECO:0000256" key="1">
    <source>
        <dbReference type="ARBA" id="ARBA00001798"/>
    </source>
</evidence>
<keyword evidence="4" id="KW-0808">Transferase</keyword>
<dbReference type="Gene3D" id="3.10.110.10">
    <property type="entry name" value="Ubiquitin Conjugating Enzyme"/>
    <property type="match status" value="1"/>
</dbReference>
<evidence type="ECO:0000313" key="16">
    <source>
        <dbReference type="Proteomes" id="UP000639338"/>
    </source>
</evidence>
<dbReference type="Pfam" id="PF22191">
    <property type="entry name" value="IBR_1"/>
    <property type="match status" value="1"/>
</dbReference>
<dbReference type="InterPro" id="IPR001841">
    <property type="entry name" value="Znf_RING"/>
</dbReference>
<dbReference type="InterPro" id="IPR031127">
    <property type="entry name" value="E3_UB_ligase_RBR"/>
</dbReference>
<evidence type="ECO:0000256" key="4">
    <source>
        <dbReference type="ARBA" id="ARBA00022679"/>
    </source>
</evidence>
<dbReference type="Gene3D" id="1.20.120.1750">
    <property type="match status" value="1"/>
</dbReference>
<dbReference type="SUPFAM" id="SSF54495">
    <property type="entry name" value="UBC-like"/>
    <property type="match status" value="1"/>
</dbReference>
<evidence type="ECO:0000256" key="3">
    <source>
        <dbReference type="ARBA" id="ARBA00012251"/>
    </source>
</evidence>
<comment type="catalytic activity">
    <reaction evidence="1">
        <text>[E2 ubiquitin-conjugating enzyme]-S-ubiquitinyl-L-cysteine + [acceptor protein]-L-lysine = [E2 ubiquitin-conjugating enzyme]-L-cysteine + [acceptor protein]-N(6)-ubiquitinyl-L-lysine.</text>
        <dbReference type="EC" id="2.3.2.31"/>
    </reaction>
</comment>
<dbReference type="InterPro" id="IPR044066">
    <property type="entry name" value="TRIAD_supradom"/>
</dbReference>
<dbReference type="GO" id="GO:0016567">
    <property type="term" value="P:protein ubiquitination"/>
    <property type="evidence" value="ECO:0007669"/>
    <property type="project" value="InterPro"/>
</dbReference>
<gene>
    <name evidence="15" type="ORF">HCN44_005429</name>
</gene>
<evidence type="ECO:0000256" key="7">
    <source>
        <dbReference type="ARBA" id="ARBA00022771"/>
    </source>
</evidence>
<dbReference type="Pfam" id="PF01485">
    <property type="entry name" value="IBR"/>
    <property type="match status" value="1"/>
</dbReference>
<keyword evidence="7 11" id="KW-0863">Zinc-finger</keyword>
<dbReference type="Proteomes" id="UP000639338">
    <property type="component" value="Unassembled WGS sequence"/>
</dbReference>
<dbReference type="InterPro" id="IPR031128">
    <property type="entry name" value="RNF14_RING-HC_Zfn"/>
</dbReference>
<evidence type="ECO:0000256" key="9">
    <source>
        <dbReference type="ARBA" id="ARBA00022833"/>
    </source>
</evidence>
<feature type="domain" description="RING-type" evidence="12">
    <location>
        <begin position="230"/>
        <end position="279"/>
    </location>
</feature>
<keyword evidence="8" id="KW-0833">Ubl conjugation pathway</keyword>
<feature type="domain" description="RWD" evidence="13">
    <location>
        <begin position="8"/>
        <end position="135"/>
    </location>
</feature>
<evidence type="ECO:0000256" key="6">
    <source>
        <dbReference type="ARBA" id="ARBA00022737"/>
    </source>
</evidence>
<keyword evidence="6" id="KW-0677">Repeat</keyword>
<proteinExistence type="inferred from homology"/>
<dbReference type="AlphaFoldDB" id="A0A834Y3N7"/>
<evidence type="ECO:0000259" key="13">
    <source>
        <dbReference type="PROSITE" id="PS50908"/>
    </source>
</evidence>
<dbReference type="PROSITE" id="PS51873">
    <property type="entry name" value="TRIAD"/>
    <property type="match status" value="1"/>
</dbReference>
<dbReference type="OrthoDB" id="69641at2759"/>
<evidence type="ECO:0000313" key="15">
    <source>
        <dbReference type="EMBL" id="KAF7997152.1"/>
    </source>
</evidence>
<dbReference type="EMBL" id="JACMRX010000001">
    <property type="protein sequence ID" value="KAF7997152.1"/>
    <property type="molecule type" value="Genomic_DNA"/>
</dbReference>
<reference evidence="15 16" key="1">
    <citation type="submission" date="2020-08" db="EMBL/GenBank/DDBJ databases">
        <title>Aphidius gifuensis genome sequencing and assembly.</title>
        <authorList>
            <person name="Du Z."/>
        </authorList>
    </citation>
    <scope>NUCLEOTIDE SEQUENCE [LARGE SCALE GENOMIC DNA]</scope>
    <source>
        <strain evidence="15">YNYX2018</strain>
        <tissue evidence="15">Adults</tissue>
    </source>
</reference>
<dbReference type="CDD" id="cd16628">
    <property type="entry name" value="RING-HC_RBR_RNF14"/>
    <property type="match status" value="1"/>
</dbReference>
<evidence type="ECO:0000259" key="14">
    <source>
        <dbReference type="PROSITE" id="PS51873"/>
    </source>
</evidence>
<dbReference type="InterPro" id="IPR002867">
    <property type="entry name" value="IBR_dom"/>
</dbReference>
<dbReference type="GO" id="GO:0008270">
    <property type="term" value="F:zinc ion binding"/>
    <property type="evidence" value="ECO:0007669"/>
    <property type="project" value="UniProtKB-KW"/>
</dbReference>
<dbReference type="Gene3D" id="2.20.25.20">
    <property type="match status" value="1"/>
</dbReference>
<comment type="pathway">
    <text evidence="2">Protein modification; protein ubiquitination.</text>
</comment>
<dbReference type="PROSITE" id="PS50089">
    <property type="entry name" value="ZF_RING_2"/>
    <property type="match status" value="1"/>
</dbReference>
<dbReference type="EC" id="2.3.2.31" evidence="3"/>
<dbReference type="InterPro" id="IPR013083">
    <property type="entry name" value="Znf_RING/FYVE/PHD"/>
</dbReference>
<dbReference type="InterPro" id="IPR047548">
    <property type="entry name" value="Rcat_RBR_RNF14"/>
</dbReference>
<evidence type="ECO:0000256" key="2">
    <source>
        <dbReference type="ARBA" id="ARBA00004906"/>
    </source>
</evidence>
<dbReference type="FunFam" id="3.30.40.10:FF:000137">
    <property type="entry name" value="RanBP-type and C3HC4-type zinc finger-containing protein 1"/>
    <property type="match status" value="1"/>
</dbReference>
<dbReference type="SUPFAM" id="SSF57850">
    <property type="entry name" value="RING/U-box"/>
    <property type="match status" value="3"/>
</dbReference>
<protein>
    <recommendedName>
        <fullName evidence="3">RBR-type E3 ubiquitin transferase</fullName>
        <ecNumber evidence="3">2.3.2.31</ecNumber>
    </recommendedName>
</protein>
<name>A0A834Y3N7_APHGI</name>
<keyword evidence="16" id="KW-1185">Reference proteome</keyword>
<dbReference type="PROSITE" id="PS00518">
    <property type="entry name" value="ZF_RING_1"/>
    <property type="match status" value="1"/>
</dbReference>
<dbReference type="SMART" id="SM00647">
    <property type="entry name" value="IBR"/>
    <property type="match status" value="2"/>
</dbReference>
<dbReference type="InterPro" id="IPR017907">
    <property type="entry name" value="Znf_RING_CS"/>
</dbReference>
<keyword evidence="9" id="KW-0862">Zinc</keyword>
<dbReference type="InterPro" id="IPR006575">
    <property type="entry name" value="RWD_dom"/>
</dbReference>
<comment type="caution">
    <text evidence="15">The sequence shown here is derived from an EMBL/GenBank/DDBJ whole genome shotgun (WGS) entry which is preliminary data.</text>
</comment>
<evidence type="ECO:0000256" key="10">
    <source>
        <dbReference type="ARBA" id="ARBA00044508"/>
    </source>
</evidence>
<evidence type="ECO:0000259" key="12">
    <source>
        <dbReference type="PROSITE" id="PS50089"/>
    </source>
</evidence>
<evidence type="ECO:0000256" key="8">
    <source>
        <dbReference type="ARBA" id="ARBA00022786"/>
    </source>
</evidence>
<sequence>MENEQLKDEVIALESIYTSEEFSYNKMKNHYECILKAFVNLSDNFYLTYKDTRKNDQVPEEKILISRLPPIILSVKLPNDYPTKSSPEFSLRCSWLRQQIIGKLCKKLDDIWIENKGQEILFTWMSFLQFETLKYLDIEDNLNINHAYTSYNIFLEKQNNIKIVNSNDGNEACGIQNKLKQKKNRKYKNKSIIDERAIVDRPRDKNPVQYFIDYNDLRLSIEFKKNYFICKICFLDKSGESCTQFKPCMHVFCKECISGYVKVKITDGQVKDILCPEEKCTSEATPGQIKELISPELFAKYDSTLLSATLDTMSDIIYCPRKDCQYPVSKENNEKMASCPSCQYTFCVYCKMVYHGIEPCRVIGNKNSLIKEYINASEQKKIELENRYGKKQLRKYLENTMSENWIALNGRHCPQCNTAIEKTDGCNKMTCGRCQTFFCWTCSERLSKEKPYSHYENPRSQCFMKLYQGLAGYEFEDEDEFNDFDFPAEYLDYDSDDDDDYLDEDFVIYFDE</sequence>
<keyword evidence="5" id="KW-0479">Metal-binding</keyword>
<dbReference type="CDD" id="cd23820">
    <property type="entry name" value="RWD_RNF14"/>
    <property type="match status" value="1"/>
</dbReference>
<organism evidence="15 16">
    <name type="scientific">Aphidius gifuensis</name>
    <name type="common">Parasitoid wasp</name>
    <dbReference type="NCBI Taxonomy" id="684658"/>
    <lineage>
        <taxon>Eukaryota</taxon>
        <taxon>Metazoa</taxon>
        <taxon>Ecdysozoa</taxon>
        <taxon>Arthropoda</taxon>
        <taxon>Hexapoda</taxon>
        <taxon>Insecta</taxon>
        <taxon>Pterygota</taxon>
        <taxon>Neoptera</taxon>
        <taxon>Endopterygota</taxon>
        <taxon>Hymenoptera</taxon>
        <taxon>Apocrita</taxon>
        <taxon>Ichneumonoidea</taxon>
        <taxon>Braconidae</taxon>
        <taxon>Aphidiinae</taxon>
        <taxon>Aphidius</taxon>
    </lineage>
</organism>
<evidence type="ECO:0000256" key="5">
    <source>
        <dbReference type="ARBA" id="ARBA00022723"/>
    </source>
</evidence>
<dbReference type="PANTHER" id="PTHR11685">
    <property type="entry name" value="RBR FAMILY RING FINGER AND IBR DOMAIN-CONTAINING"/>
    <property type="match status" value="1"/>
</dbReference>
<dbReference type="SMART" id="SM00591">
    <property type="entry name" value="RWD"/>
    <property type="match status" value="1"/>
</dbReference>
<comment type="similarity">
    <text evidence="10">Belongs to the RBR family. RNF14 subfamily.</text>
</comment>
<dbReference type="CDD" id="cd20354">
    <property type="entry name" value="Rcat_RBR_RNF14"/>
    <property type="match status" value="1"/>
</dbReference>
<dbReference type="Gene3D" id="3.30.40.10">
    <property type="entry name" value="Zinc/RING finger domain, C3HC4 (zinc finger)"/>
    <property type="match status" value="1"/>
</dbReference>
<dbReference type="Pfam" id="PF05773">
    <property type="entry name" value="RWD"/>
    <property type="match status" value="1"/>
</dbReference>
<dbReference type="PROSITE" id="PS50908">
    <property type="entry name" value="RWD"/>
    <property type="match status" value="1"/>
</dbReference>
<feature type="domain" description="RING-type" evidence="14">
    <location>
        <begin position="226"/>
        <end position="466"/>
    </location>
</feature>
<evidence type="ECO:0000256" key="11">
    <source>
        <dbReference type="PROSITE-ProRule" id="PRU00175"/>
    </source>
</evidence>
<dbReference type="GO" id="GO:0061630">
    <property type="term" value="F:ubiquitin protein ligase activity"/>
    <property type="evidence" value="ECO:0007669"/>
    <property type="project" value="UniProtKB-EC"/>
</dbReference>
<dbReference type="InterPro" id="IPR016135">
    <property type="entry name" value="UBQ-conjugating_enzyme/RWD"/>
</dbReference>
<accession>A0A834Y3N7</accession>